<dbReference type="EMBL" id="AP022038">
    <property type="protein sequence ID" value="BBR40818.1"/>
    <property type="molecule type" value="Genomic_DNA"/>
</dbReference>
<organism evidence="1 2">
    <name type="scientific">Aeromonas veronii</name>
    <dbReference type="NCBI Taxonomy" id="654"/>
    <lineage>
        <taxon>Bacteria</taxon>
        <taxon>Pseudomonadati</taxon>
        <taxon>Pseudomonadota</taxon>
        <taxon>Gammaproteobacteria</taxon>
        <taxon>Aeromonadales</taxon>
        <taxon>Aeromonadaceae</taxon>
        <taxon>Aeromonas</taxon>
    </lineage>
</organism>
<dbReference type="Proteomes" id="UP000515442">
    <property type="component" value="Chromosome"/>
</dbReference>
<sequence>MYVHSIREAIEAIMLAGMFSRFFACEEVE</sequence>
<proteinExistence type="predicted"/>
<dbReference type="AlphaFoldDB" id="A0A6S5CCC7"/>
<protein>
    <submittedName>
        <fullName evidence="1">Uncharacterized protein</fullName>
    </submittedName>
</protein>
<name>A0A6S5CCC7_AERVE</name>
<evidence type="ECO:0000313" key="1">
    <source>
        <dbReference type="EMBL" id="BBR40818.1"/>
    </source>
</evidence>
<accession>A0A6S5CCC7</accession>
<gene>
    <name evidence="1" type="ORF">WP3W19E03_33430</name>
</gene>
<reference evidence="1 2" key="1">
    <citation type="submission" date="2019-12" db="EMBL/GenBank/DDBJ databases">
        <title>complete genome sequences of Aeromonas veronii str. WP3-W19-ESBL-03 isolated from wastewater treatment plant effluent.</title>
        <authorList>
            <person name="Sekizuka T."/>
            <person name="Itokawa K."/>
            <person name="Yatsu K."/>
            <person name="Inamine Y."/>
            <person name="Kuroda M."/>
        </authorList>
    </citation>
    <scope>NUCLEOTIDE SEQUENCE [LARGE SCALE GENOMIC DNA]</scope>
    <source>
        <strain evidence="1 2">WP3-W19-ESBL-03</strain>
    </source>
</reference>
<evidence type="ECO:0000313" key="2">
    <source>
        <dbReference type="Proteomes" id="UP000515442"/>
    </source>
</evidence>